<name>A0A0F9CXP8_9ZZZZ</name>
<evidence type="ECO:0000256" key="1">
    <source>
        <dbReference type="SAM" id="Phobius"/>
    </source>
</evidence>
<feature type="transmembrane region" description="Helical" evidence="1">
    <location>
        <begin position="21"/>
        <end position="52"/>
    </location>
</feature>
<dbReference type="EMBL" id="LAZR01031337">
    <property type="protein sequence ID" value="KKL54049.1"/>
    <property type="molecule type" value="Genomic_DNA"/>
</dbReference>
<organism evidence="2">
    <name type="scientific">marine sediment metagenome</name>
    <dbReference type="NCBI Taxonomy" id="412755"/>
    <lineage>
        <taxon>unclassified sequences</taxon>
        <taxon>metagenomes</taxon>
        <taxon>ecological metagenomes</taxon>
    </lineage>
</organism>
<comment type="caution">
    <text evidence="2">The sequence shown here is derived from an EMBL/GenBank/DDBJ whole genome shotgun (WGS) entry which is preliminary data.</text>
</comment>
<evidence type="ECO:0000313" key="2">
    <source>
        <dbReference type="EMBL" id="KKL54049.1"/>
    </source>
</evidence>
<keyword evidence="1" id="KW-1133">Transmembrane helix</keyword>
<reference evidence="2" key="1">
    <citation type="journal article" date="2015" name="Nature">
        <title>Complex archaea that bridge the gap between prokaryotes and eukaryotes.</title>
        <authorList>
            <person name="Spang A."/>
            <person name="Saw J.H."/>
            <person name="Jorgensen S.L."/>
            <person name="Zaremba-Niedzwiedzka K."/>
            <person name="Martijn J."/>
            <person name="Lind A.E."/>
            <person name="van Eijk R."/>
            <person name="Schleper C."/>
            <person name="Guy L."/>
            <person name="Ettema T.J."/>
        </authorList>
    </citation>
    <scope>NUCLEOTIDE SEQUENCE</scope>
</reference>
<dbReference type="AlphaFoldDB" id="A0A0F9CXP8"/>
<proteinExistence type="predicted"/>
<keyword evidence="1" id="KW-0472">Membrane</keyword>
<evidence type="ECO:0008006" key="3">
    <source>
        <dbReference type="Google" id="ProtNLM"/>
    </source>
</evidence>
<accession>A0A0F9CXP8</accession>
<keyword evidence="1" id="KW-0812">Transmembrane</keyword>
<sequence>MNEGKQDKKRSKIVHYSLQGTAIFLIILGAILSVPLVPGPGLLLIIIGLLLLGEESRFGRWVFSKIPQKAVEKMPQKIRHLVERRRSNN</sequence>
<protein>
    <recommendedName>
        <fullName evidence="3">Transmembrane protein (PGPGW)</fullName>
    </recommendedName>
</protein>
<gene>
    <name evidence="2" type="ORF">LCGC14_2269290</name>
</gene>